<protein>
    <recommendedName>
        <fullName evidence="2">Polymerase/histidinol phosphatase N-terminal domain-containing protein</fullName>
    </recommendedName>
</protein>
<feature type="coiled-coil region" evidence="1">
    <location>
        <begin position="526"/>
        <end position="617"/>
    </location>
</feature>
<dbReference type="InterPro" id="IPR018247">
    <property type="entry name" value="EF_Hand_1_Ca_BS"/>
</dbReference>
<dbReference type="GO" id="GO:0000731">
    <property type="term" value="P:DNA synthesis involved in DNA repair"/>
    <property type="evidence" value="ECO:0007669"/>
    <property type="project" value="TreeGrafter"/>
</dbReference>
<dbReference type="InterPro" id="IPR003141">
    <property type="entry name" value="Pol/His_phosphatase_N"/>
</dbReference>
<dbReference type="GO" id="GO:0016887">
    <property type="term" value="F:ATP hydrolysis activity"/>
    <property type="evidence" value="ECO:0007669"/>
    <property type="project" value="InterPro"/>
</dbReference>
<evidence type="ECO:0000259" key="2">
    <source>
        <dbReference type="SMART" id="SM00481"/>
    </source>
</evidence>
<dbReference type="InterPro" id="IPR054787">
    <property type="entry name" value="TrlF_ATPase"/>
</dbReference>
<dbReference type="InterPro" id="IPR003959">
    <property type="entry name" value="ATPase_AAA_core"/>
</dbReference>
<dbReference type="PANTHER" id="PTHR32182">
    <property type="entry name" value="DNA REPLICATION AND REPAIR PROTEIN RECF"/>
    <property type="match status" value="1"/>
</dbReference>
<dbReference type="CDD" id="cd07432">
    <property type="entry name" value="PHP_HisPPase"/>
    <property type="match status" value="1"/>
</dbReference>
<dbReference type="NCBIfam" id="NF045780">
    <property type="entry name" value="TrlF_fam_ATP"/>
    <property type="match status" value="1"/>
</dbReference>
<dbReference type="Gene3D" id="3.20.20.140">
    <property type="entry name" value="Metal-dependent hydrolases"/>
    <property type="match status" value="1"/>
</dbReference>
<keyword evidence="4" id="KW-1185">Reference proteome</keyword>
<accession>F5J466</accession>
<proteinExistence type="predicted"/>
<dbReference type="InterPro" id="IPR004013">
    <property type="entry name" value="PHP_dom"/>
</dbReference>
<dbReference type="eggNOG" id="COG0497">
    <property type="taxonomic scope" value="Bacteria"/>
</dbReference>
<dbReference type="Pfam" id="PF02811">
    <property type="entry name" value="PHP"/>
    <property type="match status" value="1"/>
</dbReference>
<name>F5J466_9BACT</name>
<dbReference type="PROSITE" id="PS00018">
    <property type="entry name" value="EF_HAND_1"/>
    <property type="match status" value="1"/>
</dbReference>
<reference evidence="3 4" key="1">
    <citation type="submission" date="2011-04" db="EMBL/GenBank/DDBJ databases">
        <title>The Genome Sequence of Dysgonomonas gadei ATCC BAA-286.</title>
        <authorList>
            <consortium name="The Broad Institute Genome Sequencing Platform"/>
            <person name="Earl A."/>
            <person name="Ward D."/>
            <person name="Feldgarden M."/>
            <person name="Gevers D."/>
            <person name="Pudlo N."/>
            <person name="Martens E."/>
            <person name="Allen-Vercoe E."/>
            <person name="Young S.K."/>
            <person name="Zeng Q."/>
            <person name="Gargeya S."/>
            <person name="Fitzgerald M."/>
            <person name="Haas B."/>
            <person name="Abouelleil A."/>
            <person name="Alvarado L."/>
            <person name="Arachchi H.M."/>
            <person name="Berlin A."/>
            <person name="Brown A."/>
            <person name="Chapman S.B."/>
            <person name="Chen Z."/>
            <person name="Dunbar C."/>
            <person name="Freedman E."/>
            <person name="Gearin G."/>
            <person name="Gellesch M."/>
            <person name="Goldberg J."/>
            <person name="Griggs A."/>
            <person name="Gujja S."/>
            <person name="Heiman D."/>
            <person name="Howarth C."/>
            <person name="Larson L."/>
            <person name="Lui A."/>
            <person name="MacDonald P.J.P."/>
            <person name="Mehta T."/>
            <person name="Montmayeur A."/>
            <person name="Murphy C."/>
            <person name="Neiman D."/>
            <person name="Pearson M."/>
            <person name="Priest M."/>
            <person name="Roberts A."/>
            <person name="Saif S."/>
            <person name="Shea T."/>
            <person name="Shenoy N."/>
            <person name="Sisk P."/>
            <person name="Stolte C."/>
            <person name="Sykes S."/>
            <person name="Yandava C."/>
            <person name="Wortman J."/>
            <person name="Nusbaum C."/>
            <person name="Birren B."/>
        </authorList>
    </citation>
    <scope>NUCLEOTIDE SEQUENCE [LARGE SCALE GENOMIC DNA]</scope>
    <source>
        <strain evidence="3 4">ATCC BAA-286</strain>
    </source>
</reference>
<dbReference type="GO" id="GO:0005524">
    <property type="term" value="F:ATP binding"/>
    <property type="evidence" value="ECO:0007669"/>
    <property type="project" value="InterPro"/>
</dbReference>
<dbReference type="SUPFAM" id="SSF89550">
    <property type="entry name" value="PHP domain-like"/>
    <property type="match status" value="1"/>
</dbReference>
<dbReference type="InterPro" id="IPR027417">
    <property type="entry name" value="P-loop_NTPase"/>
</dbReference>
<dbReference type="Gene3D" id="3.40.50.300">
    <property type="entry name" value="P-loop containing nucleotide triphosphate hydrolases"/>
    <property type="match status" value="2"/>
</dbReference>
<dbReference type="Proteomes" id="UP000004913">
    <property type="component" value="Unassembled WGS sequence"/>
</dbReference>
<dbReference type="GO" id="GO:0006302">
    <property type="term" value="P:double-strand break repair"/>
    <property type="evidence" value="ECO:0007669"/>
    <property type="project" value="InterPro"/>
</dbReference>
<dbReference type="PANTHER" id="PTHR32182:SF22">
    <property type="entry name" value="ATP-DEPENDENT ENDONUCLEASE, OLD FAMILY-RELATED"/>
    <property type="match status" value="1"/>
</dbReference>
<dbReference type="eggNOG" id="COG0613">
    <property type="taxonomic scope" value="Bacteria"/>
</dbReference>
<dbReference type="OrthoDB" id="9791620at2"/>
<dbReference type="SMART" id="SM00481">
    <property type="entry name" value="POLIIIAc"/>
    <property type="match status" value="1"/>
</dbReference>
<keyword evidence="1" id="KW-0175">Coiled coil</keyword>
<evidence type="ECO:0000256" key="1">
    <source>
        <dbReference type="SAM" id="Coils"/>
    </source>
</evidence>
<evidence type="ECO:0000313" key="4">
    <source>
        <dbReference type="Proteomes" id="UP000004913"/>
    </source>
</evidence>
<dbReference type="HOGENOM" id="CLU_006611_1_0_10"/>
<dbReference type="SUPFAM" id="SSF52540">
    <property type="entry name" value="P-loop containing nucleoside triphosphate hydrolases"/>
    <property type="match status" value="1"/>
</dbReference>
<dbReference type="AlphaFoldDB" id="F5J466"/>
<gene>
    <name evidence="3" type="ORF">HMPREF9455_04133</name>
</gene>
<feature type="domain" description="Polymerase/histidinol phosphatase N-terminal" evidence="2">
    <location>
        <begin position="10"/>
        <end position="82"/>
    </location>
</feature>
<dbReference type="STRING" id="742766.HMPREF9455_04133"/>
<comment type="caution">
    <text evidence="3">The sequence shown here is derived from an EMBL/GenBank/DDBJ whole genome shotgun (WGS) entry which is preliminary data.</text>
</comment>
<dbReference type="InterPro" id="IPR016195">
    <property type="entry name" value="Pol/histidinol_Pase-like"/>
</dbReference>
<dbReference type="Pfam" id="PF13304">
    <property type="entry name" value="AAA_21"/>
    <property type="match status" value="1"/>
</dbReference>
<sequence>MSTGAKFLRADLHIHSYGEFGSYDVTDTNMTPQAIVDTAIEKGLGIISITDHNEIFNSNTAITYAEGKNIFVIPGIEVSTTQGHLLLYFPTFNDLRNFHGKLTINQDKKTCQNGIVQCLDFAQQHNGIGVLAHIELESGFEKTIGRFGPPMEEIFKHKNLLGLEICTKENIDLYTDSDDDSRKRLIGLHREACDYNESYNLAKLLSSDAHDLNRLGINAEGGKKLTRIKIDELNFHSFKIALISNESRIRLEDFIPEQRPVIKSISIEGGLLDKVRIDLSSNLTCIIGGRGAGKSTLLEAIRECSGNKSNARVVDSDVWPQDISLTYEDEAGQVLEFKREKSAENLNVTDPINGISKIDVESYGQGDTAETLQHSDANPIILVNFLDSFLDLDSLKSQDDEIVVNLRENQSEARKLRLELLSLPDTKKALLNEQKKLANLEKEKAGELVKYQTALIRERQLRKGLVDDLNALIKTYREIFKDDTTFKNFEKLSDDEIVVGKNYFKKVKEIVSDFSKIVSEKSGELNISLNQKIEELKIELANWQKEEKTIQDEIDKKKSALEAQGIPFDLGKINQISKDIIDLTTRVQKLENSQKLLKELEAARKSLITERTDVKNKIYYHRREFANTINDNLKNTIDGLFITVKYSEGKYSDEFEKLLKNVMDWRTSQVPRAFIISLNLSPLEFVGICKRNDEARLKLITDTNGNRLLSDLEICSIIEKVMKDYVYEEFEALEFEDRPSITVTKMYADEHGTQQRQTKSISQLSLGQQQSILLGILLLSKSDKPLIIDQPEDNLDSEFIFKTIVMNLRKIKEARQVIIVTHNPNIAVLGDAELIIPLKSTSIKSHVMSAGSIDRKETREMCCDILEGGKNAFKQRQTIYGI</sequence>
<organism evidence="3 4">
    <name type="scientific">Dysgonomonas gadei ATCC BAA-286</name>
    <dbReference type="NCBI Taxonomy" id="742766"/>
    <lineage>
        <taxon>Bacteria</taxon>
        <taxon>Pseudomonadati</taxon>
        <taxon>Bacteroidota</taxon>
        <taxon>Bacteroidia</taxon>
        <taxon>Bacteroidales</taxon>
        <taxon>Dysgonomonadaceae</taxon>
        <taxon>Dysgonomonas</taxon>
    </lineage>
</organism>
<dbReference type="EMBL" id="ADLV01000059">
    <property type="protein sequence ID" value="EGJ99481.1"/>
    <property type="molecule type" value="Genomic_DNA"/>
</dbReference>
<evidence type="ECO:0000313" key="3">
    <source>
        <dbReference type="EMBL" id="EGJ99481.1"/>
    </source>
</evidence>